<dbReference type="EMBL" id="JACHIV010000001">
    <property type="protein sequence ID" value="MBB5071001.1"/>
    <property type="molecule type" value="Genomic_DNA"/>
</dbReference>
<organism evidence="1 2">
    <name type="scientific">Saccharopolyspora gloriosae</name>
    <dbReference type="NCBI Taxonomy" id="455344"/>
    <lineage>
        <taxon>Bacteria</taxon>
        <taxon>Bacillati</taxon>
        <taxon>Actinomycetota</taxon>
        <taxon>Actinomycetes</taxon>
        <taxon>Pseudonocardiales</taxon>
        <taxon>Pseudonocardiaceae</taxon>
        <taxon>Saccharopolyspora</taxon>
    </lineage>
</organism>
<dbReference type="PIRSF" id="PIRSF017393">
    <property type="entry name" value="MTase_SAV2177"/>
    <property type="match status" value="1"/>
</dbReference>
<dbReference type="SUPFAM" id="SSF53335">
    <property type="entry name" value="S-adenosyl-L-methionine-dependent methyltransferases"/>
    <property type="match status" value="1"/>
</dbReference>
<dbReference type="Proteomes" id="UP000580474">
    <property type="component" value="Unassembled WGS sequence"/>
</dbReference>
<dbReference type="RefSeq" id="WP_184481005.1">
    <property type="nucleotide sequence ID" value="NZ_JACHIV010000001.1"/>
</dbReference>
<protein>
    <recommendedName>
        <fullName evidence="3">S-adenosyl methyltransferase</fullName>
    </recommendedName>
</protein>
<gene>
    <name evidence="1" type="ORF">BJ969_004089</name>
</gene>
<dbReference type="Pfam" id="PF04672">
    <property type="entry name" value="Methyltransf_19"/>
    <property type="match status" value="1"/>
</dbReference>
<dbReference type="InterPro" id="IPR006764">
    <property type="entry name" value="SAM_dep_MeTrfase_SAV2177_type"/>
</dbReference>
<proteinExistence type="predicted"/>
<dbReference type="AlphaFoldDB" id="A0A840NIW7"/>
<dbReference type="Gene3D" id="3.40.50.150">
    <property type="entry name" value="Vaccinia Virus protein VP39"/>
    <property type="match status" value="1"/>
</dbReference>
<name>A0A840NIW7_9PSEU</name>
<dbReference type="InterPro" id="IPR029063">
    <property type="entry name" value="SAM-dependent_MTases_sf"/>
</dbReference>
<keyword evidence="2" id="KW-1185">Reference proteome</keyword>
<comment type="caution">
    <text evidence="1">The sequence shown here is derived from an EMBL/GenBank/DDBJ whole genome shotgun (WGS) entry which is preliminary data.</text>
</comment>
<evidence type="ECO:0000313" key="1">
    <source>
        <dbReference type="EMBL" id="MBB5071001.1"/>
    </source>
</evidence>
<evidence type="ECO:0008006" key="3">
    <source>
        <dbReference type="Google" id="ProtNLM"/>
    </source>
</evidence>
<sequence length="274" mass="30072">MPIPSDPSDAIDTSRPSLARVYDCALGGKDNFEVHRELSRRINEAVPEARTIALTSRAFLIRAVRFLAREAGVDQYLDCGSGLPTAENTHQIAQRVNPEAQVVYVDNDPTVAAHSRALLADNDRSHFLDADIFEPSRVLDDPLVRDKLDFTRPLALLHVGTLHHYDEAARGRPAADIVREYVAALPSGSFVAFNHFLDPEDEHSEHAHRVQKLLATGLGSGFFRTRAEIEAMLASLDLLDPGLVVTDDWWPDGPRLTPLPAAAHCVAAAIGRKP</sequence>
<evidence type="ECO:0000313" key="2">
    <source>
        <dbReference type="Proteomes" id="UP000580474"/>
    </source>
</evidence>
<reference evidence="1 2" key="1">
    <citation type="submission" date="2020-08" db="EMBL/GenBank/DDBJ databases">
        <title>Sequencing the genomes of 1000 actinobacteria strains.</title>
        <authorList>
            <person name="Klenk H.-P."/>
        </authorList>
    </citation>
    <scope>NUCLEOTIDE SEQUENCE [LARGE SCALE GENOMIC DNA]</scope>
    <source>
        <strain evidence="1 2">DSM 45582</strain>
    </source>
</reference>
<accession>A0A840NIW7</accession>